<name>A0A7S7SLU6_PALFE</name>
<dbReference type="SUPFAM" id="SSF52172">
    <property type="entry name" value="CheY-like"/>
    <property type="match status" value="1"/>
</dbReference>
<dbReference type="InterPro" id="IPR011006">
    <property type="entry name" value="CheY-like_superfamily"/>
</dbReference>
<dbReference type="EMBL" id="CP063849">
    <property type="protein sequence ID" value="QOY88836.1"/>
    <property type="molecule type" value="Genomic_DNA"/>
</dbReference>
<gene>
    <name evidence="4" type="ORF">IRI77_02430</name>
</gene>
<dbReference type="CDD" id="cd00156">
    <property type="entry name" value="REC"/>
    <property type="match status" value="1"/>
</dbReference>
<sequence length="135" mass="14900">MSLSALIVMDEFADRHVVETSLRANPSVVRHSFTAGGTEAARRLLARERFDMVFVDLDLDGCPQLLSELRGDAQYSALPFVGMSHNTDEEQVERLLSSGLDAFLSKPLKRDVVRAEIEEIAGLRSGQSALQTRPV</sequence>
<keyword evidence="5" id="KW-1185">Reference proteome</keyword>
<evidence type="ECO:0000313" key="4">
    <source>
        <dbReference type="EMBL" id="QOY88836.1"/>
    </source>
</evidence>
<evidence type="ECO:0000256" key="2">
    <source>
        <dbReference type="PROSITE-ProRule" id="PRU00169"/>
    </source>
</evidence>
<dbReference type="InterPro" id="IPR001789">
    <property type="entry name" value="Sig_transdc_resp-reg_receiver"/>
</dbReference>
<dbReference type="InterPro" id="IPR050595">
    <property type="entry name" value="Bact_response_regulator"/>
</dbReference>
<dbReference type="RefSeq" id="WP_194450499.1">
    <property type="nucleotide sequence ID" value="NZ_CP063849.1"/>
</dbReference>
<dbReference type="PANTHER" id="PTHR44591:SF3">
    <property type="entry name" value="RESPONSE REGULATORY DOMAIN-CONTAINING PROTEIN"/>
    <property type="match status" value="1"/>
</dbReference>
<keyword evidence="1 2" id="KW-0597">Phosphoprotein</keyword>
<evidence type="ECO:0000256" key="1">
    <source>
        <dbReference type="ARBA" id="ARBA00022553"/>
    </source>
</evidence>
<protein>
    <submittedName>
        <fullName evidence="4">Response regulator</fullName>
    </submittedName>
</protein>
<dbReference type="Gene3D" id="3.40.50.2300">
    <property type="match status" value="1"/>
</dbReference>
<dbReference type="Pfam" id="PF00072">
    <property type="entry name" value="Response_reg"/>
    <property type="match status" value="1"/>
</dbReference>
<dbReference type="Proteomes" id="UP000593892">
    <property type="component" value="Chromosome"/>
</dbReference>
<dbReference type="AlphaFoldDB" id="A0A7S7SLU6"/>
<feature type="domain" description="Response regulatory" evidence="3">
    <location>
        <begin position="4"/>
        <end position="121"/>
    </location>
</feature>
<feature type="modified residue" description="4-aspartylphosphate" evidence="2">
    <location>
        <position position="56"/>
    </location>
</feature>
<dbReference type="SMART" id="SM00448">
    <property type="entry name" value="REC"/>
    <property type="match status" value="1"/>
</dbReference>
<reference evidence="4 5" key="1">
    <citation type="submission" date="2020-10" db="EMBL/GenBank/DDBJ databases">
        <title>Complete genome sequence of Paludibaculum fermentans P105T, a facultatively anaerobic acidobacterium capable of dissimilatory Fe(III) reduction.</title>
        <authorList>
            <person name="Dedysh S.N."/>
            <person name="Beletsky A.V."/>
            <person name="Kulichevskaya I.S."/>
            <person name="Mardanov A.V."/>
            <person name="Ravin N.V."/>
        </authorList>
    </citation>
    <scope>NUCLEOTIDE SEQUENCE [LARGE SCALE GENOMIC DNA]</scope>
    <source>
        <strain evidence="4 5">P105</strain>
    </source>
</reference>
<organism evidence="4 5">
    <name type="scientific">Paludibaculum fermentans</name>
    <dbReference type="NCBI Taxonomy" id="1473598"/>
    <lineage>
        <taxon>Bacteria</taxon>
        <taxon>Pseudomonadati</taxon>
        <taxon>Acidobacteriota</taxon>
        <taxon>Terriglobia</taxon>
        <taxon>Bryobacterales</taxon>
        <taxon>Bryobacteraceae</taxon>
        <taxon>Paludibaculum</taxon>
    </lineage>
</organism>
<accession>A0A7S7SLU6</accession>
<dbReference type="PROSITE" id="PS50110">
    <property type="entry name" value="RESPONSE_REGULATORY"/>
    <property type="match status" value="1"/>
</dbReference>
<dbReference type="GO" id="GO:0000160">
    <property type="term" value="P:phosphorelay signal transduction system"/>
    <property type="evidence" value="ECO:0007669"/>
    <property type="project" value="InterPro"/>
</dbReference>
<evidence type="ECO:0000313" key="5">
    <source>
        <dbReference type="Proteomes" id="UP000593892"/>
    </source>
</evidence>
<dbReference type="KEGG" id="pfer:IRI77_02430"/>
<proteinExistence type="predicted"/>
<dbReference type="PANTHER" id="PTHR44591">
    <property type="entry name" value="STRESS RESPONSE REGULATOR PROTEIN 1"/>
    <property type="match status" value="1"/>
</dbReference>
<evidence type="ECO:0000259" key="3">
    <source>
        <dbReference type="PROSITE" id="PS50110"/>
    </source>
</evidence>